<organism evidence="1 2">
    <name type="scientific">Legionella impletisoli</name>
    <dbReference type="NCBI Taxonomy" id="343510"/>
    <lineage>
        <taxon>Bacteria</taxon>
        <taxon>Pseudomonadati</taxon>
        <taxon>Pseudomonadota</taxon>
        <taxon>Gammaproteobacteria</taxon>
        <taxon>Legionellales</taxon>
        <taxon>Legionellaceae</taxon>
        <taxon>Legionella</taxon>
    </lineage>
</organism>
<dbReference type="EMBL" id="BMOB01000002">
    <property type="protein sequence ID" value="GGI79185.1"/>
    <property type="molecule type" value="Genomic_DNA"/>
</dbReference>
<dbReference type="RefSeq" id="WP_165481097.1">
    <property type="nucleotide sequence ID" value="NZ_BMOB01000002.1"/>
</dbReference>
<dbReference type="AlphaFoldDB" id="A0A917JNN9"/>
<proteinExistence type="predicted"/>
<evidence type="ECO:0000313" key="1">
    <source>
        <dbReference type="EMBL" id="GGI79185.1"/>
    </source>
</evidence>
<keyword evidence="2" id="KW-1185">Reference proteome</keyword>
<protein>
    <submittedName>
        <fullName evidence="1">Uncharacterized protein</fullName>
    </submittedName>
</protein>
<dbReference type="Proteomes" id="UP000630149">
    <property type="component" value="Unassembled WGS sequence"/>
</dbReference>
<accession>A0A917JNN9</accession>
<name>A0A917JNN9_9GAMM</name>
<sequence length="77" mass="9127">MLYKQAKSRSTKQNQIKSAGLAELIRAFLFDFNEVIVDLARFIMHKNSELGFHYAHIEENWNEAILWRQRNDLTGLF</sequence>
<reference evidence="1" key="1">
    <citation type="journal article" date="2014" name="Int. J. Syst. Evol. Microbiol.">
        <title>Complete genome sequence of Corynebacterium casei LMG S-19264T (=DSM 44701T), isolated from a smear-ripened cheese.</title>
        <authorList>
            <consortium name="US DOE Joint Genome Institute (JGI-PGF)"/>
            <person name="Walter F."/>
            <person name="Albersmeier A."/>
            <person name="Kalinowski J."/>
            <person name="Ruckert C."/>
        </authorList>
    </citation>
    <scope>NUCLEOTIDE SEQUENCE</scope>
    <source>
        <strain evidence="1">JCM 13919</strain>
    </source>
</reference>
<reference evidence="1" key="2">
    <citation type="submission" date="2020-09" db="EMBL/GenBank/DDBJ databases">
        <authorList>
            <person name="Sun Q."/>
            <person name="Ohkuma M."/>
        </authorList>
    </citation>
    <scope>NUCLEOTIDE SEQUENCE</scope>
    <source>
        <strain evidence="1">JCM 13919</strain>
    </source>
</reference>
<comment type="caution">
    <text evidence="1">The sequence shown here is derived from an EMBL/GenBank/DDBJ whole genome shotgun (WGS) entry which is preliminary data.</text>
</comment>
<gene>
    <name evidence="1" type="ORF">GCM10007966_04600</name>
</gene>
<evidence type="ECO:0000313" key="2">
    <source>
        <dbReference type="Proteomes" id="UP000630149"/>
    </source>
</evidence>